<proteinExistence type="predicted"/>
<evidence type="ECO:0000256" key="1">
    <source>
        <dbReference type="SAM" id="Phobius"/>
    </source>
</evidence>
<dbReference type="Proteomes" id="UP001367508">
    <property type="component" value="Unassembled WGS sequence"/>
</dbReference>
<dbReference type="EMBL" id="JAYMYQ010000001">
    <property type="protein sequence ID" value="KAK7361187.1"/>
    <property type="molecule type" value="Genomic_DNA"/>
</dbReference>
<evidence type="ECO:0000313" key="2">
    <source>
        <dbReference type="EMBL" id="KAK7361187.1"/>
    </source>
</evidence>
<reference evidence="2 3" key="1">
    <citation type="submission" date="2024-01" db="EMBL/GenBank/DDBJ databases">
        <title>The genomes of 5 underutilized Papilionoideae crops provide insights into root nodulation and disease resistanc.</title>
        <authorList>
            <person name="Jiang F."/>
        </authorList>
    </citation>
    <scope>NUCLEOTIDE SEQUENCE [LARGE SCALE GENOMIC DNA]</scope>
    <source>
        <strain evidence="2">LVBAO_FW01</strain>
        <tissue evidence="2">Leaves</tissue>
    </source>
</reference>
<dbReference type="AlphaFoldDB" id="A0AAN9R6M6"/>
<keyword evidence="1" id="KW-0812">Transmembrane</keyword>
<sequence>MLRTCVSSYASETKHPLYQYDQPLSLNLSRSLWLEKARSPPIPEILEISFPLEGLVRIRMQLLNLFLRDYVVASLIWIFLSVLQ</sequence>
<gene>
    <name evidence="2" type="ORF">VNO77_03233</name>
</gene>
<name>A0AAN9R6M6_CANGL</name>
<accession>A0AAN9R6M6</accession>
<keyword evidence="1" id="KW-1133">Transmembrane helix</keyword>
<protein>
    <submittedName>
        <fullName evidence="2">Uncharacterized protein</fullName>
    </submittedName>
</protein>
<comment type="caution">
    <text evidence="2">The sequence shown here is derived from an EMBL/GenBank/DDBJ whole genome shotgun (WGS) entry which is preliminary data.</text>
</comment>
<keyword evidence="3" id="KW-1185">Reference proteome</keyword>
<evidence type="ECO:0000313" key="3">
    <source>
        <dbReference type="Proteomes" id="UP001367508"/>
    </source>
</evidence>
<feature type="transmembrane region" description="Helical" evidence="1">
    <location>
        <begin position="65"/>
        <end position="83"/>
    </location>
</feature>
<keyword evidence="1" id="KW-0472">Membrane</keyword>
<organism evidence="2 3">
    <name type="scientific">Canavalia gladiata</name>
    <name type="common">Sword bean</name>
    <name type="synonym">Dolichos gladiatus</name>
    <dbReference type="NCBI Taxonomy" id="3824"/>
    <lineage>
        <taxon>Eukaryota</taxon>
        <taxon>Viridiplantae</taxon>
        <taxon>Streptophyta</taxon>
        <taxon>Embryophyta</taxon>
        <taxon>Tracheophyta</taxon>
        <taxon>Spermatophyta</taxon>
        <taxon>Magnoliopsida</taxon>
        <taxon>eudicotyledons</taxon>
        <taxon>Gunneridae</taxon>
        <taxon>Pentapetalae</taxon>
        <taxon>rosids</taxon>
        <taxon>fabids</taxon>
        <taxon>Fabales</taxon>
        <taxon>Fabaceae</taxon>
        <taxon>Papilionoideae</taxon>
        <taxon>50 kb inversion clade</taxon>
        <taxon>NPAAA clade</taxon>
        <taxon>indigoferoid/millettioid clade</taxon>
        <taxon>Phaseoleae</taxon>
        <taxon>Canavalia</taxon>
    </lineage>
</organism>